<dbReference type="InterPro" id="IPR010368">
    <property type="entry name" value="Com_YlbF"/>
</dbReference>
<reference evidence="2 3" key="1">
    <citation type="submission" date="2014-10" db="EMBL/GenBank/DDBJ databases">
        <title>Genome sequence of Clostridium aceticum DSM 1496.</title>
        <authorList>
            <person name="Poehlein A."/>
            <person name="Schiel-Bengelsdorf B."/>
            <person name="Gottschalk G."/>
            <person name="Duerre P."/>
            <person name="Daniel R."/>
        </authorList>
    </citation>
    <scope>NUCLEOTIDE SEQUENCE [LARGE SCALE GENOMIC DNA]</scope>
    <source>
        <strain evidence="2 3">DSM 1496</strain>
    </source>
</reference>
<dbReference type="Gene3D" id="1.20.1500.10">
    <property type="entry name" value="YheA/YmcA-like"/>
    <property type="match status" value="1"/>
</dbReference>
<evidence type="ECO:0000256" key="1">
    <source>
        <dbReference type="HAMAP-Rule" id="MF_01526"/>
    </source>
</evidence>
<sequence>MNVYDCAHQLARGLKESREYQEYKDLERKVKTTPQCKAMVDDFRKRQLQVQGQQMMKQQVDENTLKELQSLHHVLMQNPLVAEFMHAEFKLSQMMSDVYKILGEALDLDISGLE</sequence>
<evidence type="ECO:0000313" key="3">
    <source>
        <dbReference type="Proteomes" id="UP000035704"/>
    </source>
</evidence>
<dbReference type="InterPro" id="IPR023378">
    <property type="entry name" value="YheA/YmcA-like_dom_sf"/>
</dbReference>
<dbReference type="Pfam" id="PF06133">
    <property type="entry name" value="Com_YlbF"/>
    <property type="match status" value="1"/>
</dbReference>
<organism evidence="2 3">
    <name type="scientific">Clostridium aceticum</name>
    <dbReference type="NCBI Taxonomy" id="84022"/>
    <lineage>
        <taxon>Bacteria</taxon>
        <taxon>Bacillati</taxon>
        <taxon>Bacillota</taxon>
        <taxon>Clostridia</taxon>
        <taxon>Eubacteriales</taxon>
        <taxon>Clostridiaceae</taxon>
        <taxon>Clostridium</taxon>
    </lineage>
</organism>
<evidence type="ECO:0000313" key="2">
    <source>
        <dbReference type="EMBL" id="AKL95251.1"/>
    </source>
</evidence>
<name>A0A0D8ICR7_9CLOT</name>
<dbReference type="AlphaFoldDB" id="A0A0D8ICR7"/>
<dbReference type="SUPFAM" id="SSF158622">
    <property type="entry name" value="YheA/YmcA-like"/>
    <property type="match status" value="1"/>
</dbReference>
<dbReference type="RefSeq" id="WP_044823956.1">
    <property type="nucleotide sequence ID" value="NZ_CP009687.1"/>
</dbReference>
<proteinExistence type="inferred from homology"/>
<dbReference type="EMBL" id="CP009687">
    <property type="protein sequence ID" value="AKL95251.1"/>
    <property type="molecule type" value="Genomic_DNA"/>
</dbReference>
<dbReference type="HAMAP" id="MF_01526">
    <property type="entry name" value="UPF0342"/>
    <property type="match status" value="1"/>
</dbReference>
<keyword evidence="3" id="KW-1185">Reference proteome</keyword>
<comment type="similarity">
    <text evidence="1">Belongs to the UPF0342 family.</text>
</comment>
<accession>A0A0D8ICR7</accession>
<dbReference type="Proteomes" id="UP000035704">
    <property type="component" value="Chromosome"/>
</dbReference>
<dbReference type="KEGG" id="cace:CACET_c18030"/>
<gene>
    <name evidence="2" type="ORF">CACET_c18030</name>
</gene>
<dbReference type="PATRIC" id="fig|84022.5.peg.3260"/>
<dbReference type="STRING" id="84022.CACET_c18030"/>
<protein>
    <recommendedName>
        <fullName evidence="1">UPF0342 protein CACET_c18030</fullName>
    </recommendedName>
</protein>
<dbReference type="OrthoDB" id="9811402at2"/>